<evidence type="ECO:0000256" key="3">
    <source>
        <dbReference type="ARBA" id="ARBA00023136"/>
    </source>
</evidence>
<keyword evidence="2" id="KW-0732">Signal</keyword>
<dbReference type="PANTHER" id="PTHR43649:SF33">
    <property type="entry name" value="POLYGALACTURONAN_RHAMNOGALACTURONAN-BINDING PROTEIN YTCQ"/>
    <property type="match status" value="1"/>
</dbReference>
<dbReference type="PANTHER" id="PTHR43649">
    <property type="entry name" value="ARABINOSE-BINDING PROTEIN-RELATED"/>
    <property type="match status" value="1"/>
</dbReference>
<dbReference type="EMBL" id="JBHLTW010000003">
    <property type="protein sequence ID" value="MFC0594751.1"/>
    <property type="molecule type" value="Genomic_DNA"/>
</dbReference>
<comment type="caution">
    <text evidence="6">The sequence shown here is derived from an EMBL/GenBank/DDBJ whole genome shotgun (WGS) entry which is preliminary data.</text>
</comment>
<keyword evidence="3" id="KW-0472">Membrane</keyword>
<evidence type="ECO:0000256" key="5">
    <source>
        <dbReference type="ARBA" id="ARBA00023288"/>
    </source>
</evidence>
<keyword evidence="4" id="KW-0564">Palmitate</keyword>
<dbReference type="RefSeq" id="WP_188845453.1">
    <property type="nucleotide sequence ID" value="NZ_BMPJ01000002.1"/>
</dbReference>
<keyword evidence="1" id="KW-1003">Cell membrane</keyword>
<dbReference type="SUPFAM" id="SSF53850">
    <property type="entry name" value="Periplasmic binding protein-like II"/>
    <property type="match status" value="1"/>
</dbReference>
<protein>
    <submittedName>
        <fullName evidence="6">ABC transporter substrate-binding protein</fullName>
    </submittedName>
</protein>
<evidence type="ECO:0000256" key="2">
    <source>
        <dbReference type="ARBA" id="ARBA00022729"/>
    </source>
</evidence>
<evidence type="ECO:0000256" key="4">
    <source>
        <dbReference type="ARBA" id="ARBA00023139"/>
    </source>
</evidence>
<keyword evidence="5" id="KW-0449">Lipoprotein</keyword>
<name>A0ABV6PY29_9DEIN</name>
<sequence>MRKLLGLALFALLGGAWAQRVVFLSTQLRPIEEAQKVRQVILKDFPGQVQFVPEDYPVWLNRVLAEAQTGRGTVGVLGGLHGDFPPLASRGLLESLDGLFARLKGRGFPLSFVELGKLGTREQLYIPWMQATYVMVAHKEALRYLPQGADLNALTYEDLKNWAKAIYEATGQRRLGFPAGPGGLIHRFLQGYLYPSYTGSQVRRFKSPEAEAMWRDFQELWRYVNPRSTAYEFMQEPLLSGEVWIAWDHAARLKDALVQRPQDFVAFPAPAGPKGRGFMPVVAGLAIPKTAPDKRAAEALIDYLTRPEVQLLTLKEVGFFPVVQVAYGEDLPQGIRLLAQAVSAQASAQDALPSLLPVGLGDKGGEFNKVYRDTFTRIVIRGENVRRALDLEAQNLARILRETGAPCWPPDTPSQGSCPVE</sequence>
<dbReference type="InterPro" id="IPR006059">
    <property type="entry name" value="SBP"/>
</dbReference>
<accession>A0ABV6PY29</accession>
<evidence type="ECO:0000256" key="1">
    <source>
        <dbReference type="ARBA" id="ARBA00022475"/>
    </source>
</evidence>
<gene>
    <name evidence="6" type="ORF">ACFFFP_00905</name>
</gene>
<evidence type="ECO:0000313" key="6">
    <source>
        <dbReference type="EMBL" id="MFC0594751.1"/>
    </source>
</evidence>
<dbReference type="InterPro" id="IPR050490">
    <property type="entry name" value="Bact_solute-bd_prot1"/>
</dbReference>
<proteinExistence type="predicted"/>
<organism evidence="6 7">
    <name type="scientific">Thermus composti</name>
    <dbReference type="NCBI Taxonomy" id="532059"/>
    <lineage>
        <taxon>Bacteria</taxon>
        <taxon>Thermotogati</taxon>
        <taxon>Deinococcota</taxon>
        <taxon>Deinococci</taxon>
        <taxon>Thermales</taxon>
        <taxon>Thermaceae</taxon>
        <taxon>Thermus</taxon>
    </lineage>
</organism>
<dbReference type="Proteomes" id="UP001589830">
    <property type="component" value="Unassembled WGS sequence"/>
</dbReference>
<dbReference type="Pfam" id="PF01547">
    <property type="entry name" value="SBP_bac_1"/>
    <property type="match status" value="1"/>
</dbReference>
<dbReference type="Gene3D" id="3.40.190.10">
    <property type="entry name" value="Periplasmic binding protein-like II"/>
    <property type="match status" value="1"/>
</dbReference>
<keyword evidence="7" id="KW-1185">Reference proteome</keyword>
<evidence type="ECO:0000313" key="7">
    <source>
        <dbReference type="Proteomes" id="UP001589830"/>
    </source>
</evidence>
<reference evidence="6 7" key="1">
    <citation type="submission" date="2024-09" db="EMBL/GenBank/DDBJ databases">
        <authorList>
            <person name="Sun Q."/>
            <person name="Mori K."/>
        </authorList>
    </citation>
    <scope>NUCLEOTIDE SEQUENCE [LARGE SCALE GENOMIC DNA]</scope>
    <source>
        <strain evidence="6 7">NCAIM B.02340</strain>
    </source>
</reference>